<dbReference type="Gene3D" id="3.40.33.10">
    <property type="entry name" value="CAP"/>
    <property type="match status" value="1"/>
</dbReference>
<dbReference type="EMBL" id="CADEAL010004233">
    <property type="protein sequence ID" value="CAB1454941.1"/>
    <property type="molecule type" value="Genomic_DNA"/>
</dbReference>
<dbReference type="GO" id="GO:0005576">
    <property type="term" value="C:extracellular region"/>
    <property type="evidence" value="ECO:0007669"/>
    <property type="project" value="InterPro"/>
</dbReference>
<sequence>MLYMTWDEGLSLIAKAWAEHCMFQHNPKLKDDPSVHPAFSSVGENIWTGSPSLFDATRAIKKWVDEKEDYDYQGNKCNSVCGHYTQVVWGSSYKVGCAAHLCPGGVAGFTSKEGVVFVCNYATAGNMDSARPYESGGAACSGCSGSCVDRLCRDNRSPAGAPAVAPAVAPAGAPTGAPASASHYPDYLNILIVRPMGLLLTFITAFALHYRYPDVFCYE</sequence>
<dbReference type="SUPFAM" id="SSF55797">
    <property type="entry name" value="PR-1-like"/>
    <property type="match status" value="1"/>
</dbReference>
<comment type="caution">
    <text evidence="3">The sequence shown here is derived from an EMBL/GenBank/DDBJ whole genome shotgun (WGS) entry which is preliminary data.</text>
</comment>
<organism evidence="3 4">
    <name type="scientific">Pleuronectes platessa</name>
    <name type="common">European plaice</name>
    <dbReference type="NCBI Taxonomy" id="8262"/>
    <lineage>
        <taxon>Eukaryota</taxon>
        <taxon>Metazoa</taxon>
        <taxon>Chordata</taxon>
        <taxon>Craniata</taxon>
        <taxon>Vertebrata</taxon>
        <taxon>Euteleostomi</taxon>
        <taxon>Actinopterygii</taxon>
        <taxon>Neopterygii</taxon>
        <taxon>Teleostei</taxon>
        <taxon>Neoteleostei</taxon>
        <taxon>Acanthomorphata</taxon>
        <taxon>Carangaria</taxon>
        <taxon>Pleuronectiformes</taxon>
        <taxon>Pleuronectoidei</taxon>
        <taxon>Pleuronectidae</taxon>
        <taxon>Pleuronectes</taxon>
    </lineage>
</organism>
<accession>A0A9N7VMG4</accession>
<keyword evidence="4" id="KW-1185">Reference proteome</keyword>
<evidence type="ECO:0000256" key="1">
    <source>
        <dbReference type="ARBA" id="ARBA00009923"/>
    </source>
</evidence>
<evidence type="ECO:0000259" key="2">
    <source>
        <dbReference type="SMART" id="SM00198"/>
    </source>
</evidence>
<comment type="similarity">
    <text evidence="1">Belongs to the CRISP family.</text>
</comment>
<gene>
    <name evidence="3" type="ORF">PLEPLA_LOCUS42708</name>
</gene>
<evidence type="ECO:0000313" key="4">
    <source>
        <dbReference type="Proteomes" id="UP001153269"/>
    </source>
</evidence>
<dbReference type="InterPro" id="IPR035940">
    <property type="entry name" value="CAP_sf"/>
</dbReference>
<dbReference type="PRINTS" id="PR00838">
    <property type="entry name" value="V5ALLERGEN"/>
</dbReference>
<evidence type="ECO:0000313" key="3">
    <source>
        <dbReference type="EMBL" id="CAB1454941.1"/>
    </source>
</evidence>
<dbReference type="InterPro" id="IPR001283">
    <property type="entry name" value="CRISP-related"/>
</dbReference>
<dbReference type="PROSITE" id="PS01009">
    <property type="entry name" value="CRISP_1"/>
    <property type="match status" value="1"/>
</dbReference>
<dbReference type="PANTHER" id="PTHR10334">
    <property type="entry name" value="CYSTEINE-RICH SECRETORY PROTEIN-RELATED"/>
    <property type="match status" value="1"/>
</dbReference>
<dbReference type="Pfam" id="PF00188">
    <property type="entry name" value="CAP"/>
    <property type="match status" value="1"/>
</dbReference>
<dbReference type="Proteomes" id="UP001153269">
    <property type="component" value="Unassembled WGS sequence"/>
</dbReference>
<proteinExistence type="inferred from homology"/>
<feature type="domain" description="SCP" evidence="2">
    <location>
        <begin position="1"/>
        <end position="129"/>
    </location>
</feature>
<reference evidence="3" key="1">
    <citation type="submission" date="2020-03" db="EMBL/GenBank/DDBJ databases">
        <authorList>
            <person name="Weist P."/>
        </authorList>
    </citation>
    <scope>NUCLEOTIDE SEQUENCE</scope>
</reference>
<dbReference type="AlphaFoldDB" id="A0A9N7VMG4"/>
<dbReference type="InterPro" id="IPR002413">
    <property type="entry name" value="V5_allergen-like"/>
</dbReference>
<dbReference type="InterPro" id="IPR018244">
    <property type="entry name" value="Allrgn_V5/Tpx1_CS"/>
</dbReference>
<dbReference type="SMART" id="SM00198">
    <property type="entry name" value="SCP"/>
    <property type="match status" value="1"/>
</dbReference>
<dbReference type="InterPro" id="IPR014044">
    <property type="entry name" value="CAP_dom"/>
</dbReference>
<name>A0A9N7VMG4_PLEPL</name>
<dbReference type="PRINTS" id="PR00837">
    <property type="entry name" value="V5TPXLIKE"/>
</dbReference>
<protein>
    <recommendedName>
        <fullName evidence="2">SCP domain-containing protein</fullName>
    </recommendedName>
</protein>